<evidence type="ECO:0000256" key="6">
    <source>
        <dbReference type="SAM" id="Phobius"/>
    </source>
</evidence>
<evidence type="ECO:0000256" key="3">
    <source>
        <dbReference type="ARBA" id="ARBA00022692"/>
    </source>
</evidence>
<feature type="transmembrane region" description="Helical" evidence="6">
    <location>
        <begin position="241"/>
        <end position="263"/>
    </location>
</feature>
<reference evidence="8" key="1">
    <citation type="submission" date="2015-07" db="EMBL/GenBank/DDBJ databases">
        <title>Draft genome sequence of Acetobacterium bakii DSM 8293, a potential psychrophilic chemical producer through syngas fermentation.</title>
        <authorList>
            <person name="Song Y."/>
            <person name="Hwang S."/>
            <person name="Cho B.-K."/>
        </authorList>
    </citation>
    <scope>NUCLEOTIDE SEQUENCE [LARGE SCALE GENOMIC DNA]</scope>
    <source>
        <strain evidence="8">DSM 8239</strain>
    </source>
</reference>
<organism evidence="7 8">
    <name type="scientific">Acetobacterium bakii</name>
    <dbReference type="NCBI Taxonomy" id="52689"/>
    <lineage>
        <taxon>Bacteria</taxon>
        <taxon>Bacillati</taxon>
        <taxon>Bacillota</taxon>
        <taxon>Clostridia</taxon>
        <taxon>Eubacteriales</taxon>
        <taxon>Eubacteriaceae</taxon>
        <taxon>Acetobacterium</taxon>
    </lineage>
</organism>
<dbReference type="PANTHER" id="PTHR30213">
    <property type="entry name" value="INNER MEMBRANE PROTEIN YHJD"/>
    <property type="match status" value="1"/>
</dbReference>
<proteinExistence type="predicted"/>
<keyword evidence="2" id="KW-1003">Cell membrane</keyword>
<evidence type="ECO:0000256" key="4">
    <source>
        <dbReference type="ARBA" id="ARBA00022989"/>
    </source>
</evidence>
<accession>A0A0L6TW59</accession>
<sequence length="284" mass="31887">MKKEDLLELLKDLYNRFMNDDLLSVGAQITYFLILSLAPFLIFLITLITFIPIIDFQNNIEVLKTLMPANAYEILGSIIDQTINNSSGALLTFGVVFALWSATTGVSYLIRGVNRAYDQEETRPFWKTKLISLLITLELSFVIIASMILIVFGGILGSQFFGFLGFSEEFSMIWGYLRFFIALIAIILVFTSLYYSSPNRKLTFKEVLPGAITAAISWIIVSIGFSFYADNLGNYTAVYGSLGGVIALLTWMYLSSVIFLLGAEINASFKFRKEGIKKTTLKKF</sequence>
<dbReference type="PANTHER" id="PTHR30213:SF0">
    <property type="entry name" value="UPF0761 MEMBRANE PROTEIN YIHY"/>
    <property type="match status" value="1"/>
</dbReference>
<dbReference type="Pfam" id="PF03631">
    <property type="entry name" value="Virul_fac_BrkB"/>
    <property type="match status" value="1"/>
</dbReference>
<evidence type="ECO:0000256" key="5">
    <source>
        <dbReference type="ARBA" id="ARBA00023136"/>
    </source>
</evidence>
<evidence type="ECO:0000256" key="1">
    <source>
        <dbReference type="ARBA" id="ARBA00004651"/>
    </source>
</evidence>
<comment type="caution">
    <text evidence="7">The sequence shown here is derived from an EMBL/GenBank/DDBJ whole genome shotgun (WGS) entry which is preliminary data.</text>
</comment>
<evidence type="ECO:0000256" key="2">
    <source>
        <dbReference type="ARBA" id="ARBA00022475"/>
    </source>
</evidence>
<feature type="transmembrane region" description="Helical" evidence="6">
    <location>
        <begin position="21"/>
        <end position="54"/>
    </location>
</feature>
<name>A0A0L6TW59_9FIRM</name>
<dbReference type="PIRSF" id="PIRSF035875">
    <property type="entry name" value="RNase_BN"/>
    <property type="match status" value="1"/>
</dbReference>
<dbReference type="RefSeq" id="WP_050741673.1">
    <property type="nucleotide sequence ID" value="NZ_LGYO01000058.1"/>
</dbReference>
<dbReference type="InterPro" id="IPR017039">
    <property type="entry name" value="Virul_fac_BrkB"/>
</dbReference>
<dbReference type="OrthoDB" id="9775903at2"/>
<keyword evidence="3 6" id="KW-0812">Transmembrane</keyword>
<comment type="subcellular location">
    <subcellularLocation>
        <location evidence="1">Cell membrane</location>
        <topology evidence="1">Multi-pass membrane protein</topology>
    </subcellularLocation>
</comment>
<evidence type="ECO:0000313" key="8">
    <source>
        <dbReference type="Proteomes" id="UP000036873"/>
    </source>
</evidence>
<dbReference type="NCBIfam" id="TIGR00765">
    <property type="entry name" value="yihY_not_rbn"/>
    <property type="match status" value="1"/>
</dbReference>
<feature type="transmembrane region" description="Helical" evidence="6">
    <location>
        <begin position="207"/>
        <end position="229"/>
    </location>
</feature>
<dbReference type="GO" id="GO:0005886">
    <property type="term" value="C:plasma membrane"/>
    <property type="evidence" value="ECO:0007669"/>
    <property type="project" value="UniProtKB-SubCell"/>
</dbReference>
<feature type="transmembrane region" description="Helical" evidence="6">
    <location>
        <begin position="176"/>
        <end position="195"/>
    </location>
</feature>
<keyword evidence="8" id="KW-1185">Reference proteome</keyword>
<dbReference type="EMBL" id="LGYO01000058">
    <property type="protein sequence ID" value="KNZ40488.1"/>
    <property type="molecule type" value="Genomic_DNA"/>
</dbReference>
<feature type="transmembrane region" description="Helical" evidence="6">
    <location>
        <begin position="89"/>
        <end position="110"/>
    </location>
</feature>
<protein>
    <submittedName>
        <fullName evidence="7">Uncharacterized protein</fullName>
    </submittedName>
</protein>
<dbReference type="Proteomes" id="UP000036873">
    <property type="component" value="Unassembled WGS sequence"/>
</dbReference>
<keyword evidence="4 6" id="KW-1133">Transmembrane helix</keyword>
<keyword evidence="5 6" id="KW-0472">Membrane</keyword>
<feature type="transmembrane region" description="Helical" evidence="6">
    <location>
        <begin position="130"/>
        <end position="156"/>
    </location>
</feature>
<evidence type="ECO:0000313" key="7">
    <source>
        <dbReference type="EMBL" id="KNZ40488.1"/>
    </source>
</evidence>
<dbReference type="AlphaFoldDB" id="A0A0L6TW59"/>
<gene>
    <name evidence="7" type="ORF">AKG39_17415</name>
</gene>